<gene>
    <name evidence="1" type="ORF">ACFOY2_06700</name>
</gene>
<sequence>MTTPEHVPTWRDARFDMPVSRQLERYDELAARNASARARDVAQGATGT</sequence>
<keyword evidence="2" id="KW-1185">Reference proteome</keyword>
<dbReference type="RefSeq" id="WP_379527049.1">
    <property type="nucleotide sequence ID" value="NZ_JBHSBI010000003.1"/>
</dbReference>
<protein>
    <submittedName>
        <fullName evidence="1">Uncharacterized protein</fullName>
    </submittedName>
</protein>
<dbReference type="EMBL" id="JBHSBI010000003">
    <property type="protein sequence ID" value="MFC4006901.1"/>
    <property type="molecule type" value="Genomic_DNA"/>
</dbReference>
<name>A0ABV8FYW1_9ACTN</name>
<organism evidence="1 2">
    <name type="scientific">Nonomuraea purpurea</name>
    <dbReference type="NCBI Taxonomy" id="1849276"/>
    <lineage>
        <taxon>Bacteria</taxon>
        <taxon>Bacillati</taxon>
        <taxon>Actinomycetota</taxon>
        <taxon>Actinomycetes</taxon>
        <taxon>Streptosporangiales</taxon>
        <taxon>Streptosporangiaceae</taxon>
        <taxon>Nonomuraea</taxon>
    </lineage>
</organism>
<evidence type="ECO:0000313" key="1">
    <source>
        <dbReference type="EMBL" id="MFC4006901.1"/>
    </source>
</evidence>
<dbReference type="Proteomes" id="UP001595851">
    <property type="component" value="Unassembled WGS sequence"/>
</dbReference>
<reference evidence="2" key="1">
    <citation type="journal article" date="2019" name="Int. J. Syst. Evol. Microbiol.">
        <title>The Global Catalogue of Microorganisms (GCM) 10K type strain sequencing project: providing services to taxonomists for standard genome sequencing and annotation.</title>
        <authorList>
            <consortium name="The Broad Institute Genomics Platform"/>
            <consortium name="The Broad Institute Genome Sequencing Center for Infectious Disease"/>
            <person name="Wu L."/>
            <person name="Ma J."/>
        </authorList>
    </citation>
    <scope>NUCLEOTIDE SEQUENCE [LARGE SCALE GENOMIC DNA]</scope>
    <source>
        <strain evidence="2">TBRC 1276</strain>
    </source>
</reference>
<evidence type="ECO:0000313" key="2">
    <source>
        <dbReference type="Proteomes" id="UP001595851"/>
    </source>
</evidence>
<comment type="caution">
    <text evidence="1">The sequence shown here is derived from an EMBL/GenBank/DDBJ whole genome shotgun (WGS) entry which is preliminary data.</text>
</comment>
<proteinExistence type="predicted"/>
<accession>A0ABV8FYW1</accession>